<dbReference type="EMBL" id="LK023315">
    <property type="protein sequence ID" value="CDS04474.1"/>
    <property type="molecule type" value="Genomic_DNA"/>
</dbReference>
<evidence type="ECO:0000256" key="7">
    <source>
        <dbReference type="ARBA" id="ARBA00023136"/>
    </source>
</evidence>
<dbReference type="PROSITE" id="PS00518">
    <property type="entry name" value="ZF_RING_1"/>
    <property type="match status" value="1"/>
</dbReference>
<dbReference type="CDD" id="cd16454">
    <property type="entry name" value="RING-H2_PA-TM-RING"/>
    <property type="match status" value="1"/>
</dbReference>
<evidence type="ECO:0000256" key="5">
    <source>
        <dbReference type="ARBA" id="ARBA00022833"/>
    </source>
</evidence>
<gene>
    <name evidence="13" type="ORF">LRAMOSA07174</name>
</gene>
<evidence type="ECO:0000256" key="1">
    <source>
        <dbReference type="ARBA" id="ARBA00004167"/>
    </source>
</evidence>
<feature type="domain" description="RING-type" evidence="12">
    <location>
        <begin position="355"/>
        <end position="397"/>
    </location>
</feature>
<feature type="compositionally biased region" description="Low complexity" evidence="9">
    <location>
        <begin position="414"/>
        <end position="424"/>
    </location>
</feature>
<dbReference type="GO" id="GO:0016020">
    <property type="term" value="C:membrane"/>
    <property type="evidence" value="ECO:0007669"/>
    <property type="project" value="UniProtKB-SubCell"/>
</dbReference>
<organism evidence="13">
    <name type="scientific">Lichtheimia ramosa</name>
    <dbReference type="NCBI Taxonomy" id="688394"/>
    <lineage>
        <taxon>Eukaryota</taxon>
        <taxon>Fungi</taxon>
        <taxon>Fungi incertae sedis</taxon>
        <taxon>Mucoromycota</taxon>
        <taxon>Mucoromycotina</taxon>
        <taxon>Mucoromycetes</taxon>
        <taxon>Mucorales</taxon>
        <taxon>Lichtheimiaceae</taxon>
        <taxon>Lichtheimia</taxon>
    </lineage>
</organism>
<evidence type="ECO:0000256" key="9">
    <source>
        <dbReference type="SAM" id="MobiDB-lite"/>
    </source>
</evidence>
<dbReference type="AlphaFoldDB" id="A0A077WC85"/>
<evidence type="ECO:0000256" key="10">
    <source>
        <dbReference type="SAM" id="Phobius"/>
    </source>
</evidence>
<proteinExistence type="predicted"/>
<dbReference type="SMART" id="SM00184">
    <property type="entry name" value="RING"/>
    <property type="match status" value="1"/>
</dbReference>
<reference evidence="13" key="1">
    <citation type="journal article" date="2014" name="Genome Announc.">
        <title>De novo whole-genome sequence and genome annotation of Lichtheimia ramosa.</title>
        <authorList>
            <person name="Linde J."/>
            <person name="Schwartze V."/>
            <person name="Binder U."/>
            <person name="Lass-Florl C."/>
            <person name="Voigt K."/>
            <person name="Horn F."/>
        </authorList>
    </citation>
    <scope>NUCLEOTIDE SEQUENCE</scope>
    <source>
        <strain evidence="13">JMRC FSU:6197</strain>
    </source>
</reference>
<dbReference type="SUPFAM" id="SSF57850">
    <property type="entry name" value="RING/U-box"/>
    <property type="match status" value="1"/>
</dbReference>
<feature type="signal peptide" evidence="11">
    <location>
        <begin position="1"/>
        <end position="24"/>
    </location>
</feature>
<name>A0A077WC85_9FUNG</name>
<dbReference type="PROSITE" id="PS50089">
    <property type="entry name" value="ZF_RING_2"/>
    <property type="match status" value="1"/>
</dbReference>
<evidence type="ECO:0000256" key="11">
    <source>
        <dbReference type="SAM" id="SignalP"/>
    </source>
</evidence>
<keyword evidence="4 8" id="KW-0863">Zinc-finger</keyword>
<keyword evidence="2 10" id="KW-0812">Transmembrane</keyword>
<evidence type="ECO:0000256" key="3">
    <source>
        <dbReference type="ARBA" id="ARBA00022723"/>
    </source>
</evidence>
<keyword evidence="5" id="KW-0862">Zinc</keyword>
<evidence type="ECO:0000256" key="8">
    <source>
        <dbReference type="PROSITE-ProRule" id="PRU00175"/>
    </source>
</evidence>
<comment type="subcellular location">
    <subcellularLocation>
        <location evidence="1">Membrane</location>
        <topology evidence="1">Single-pass membrane protein</topology>
    </subcellularLocation>
</comment>
<feature type="region of interest" description="Disordered" evidence="9">
    <location>
        <begin position="407"/>
        <end position="435"/>
    </location>
</feature>
<feature type="compositionally biased region" description="Pro residues" evidence="9">
    <location>
        <begin position="425"/>
        <end position="435"/>
    </location>
</feature>
<dbReference type="InterPro" id="IPR051653">
    <property type="entry name" value="E3_ligase_sorting_rcpt"/>
</dbReference>
<dbReference type="PANTHER" id="PTHR47168">
    <property type="entry name" value="RING ZINC FINGER DOMAIN SUPERFAMILY PROTEIN-RELATED"/>
    <property type="match status" value="1"/>
</dbReference>
<dbReference type="InterPro" id="IPR001841">
    <property type="entry name" value="Znf_RING"/>
</dbReference>
<accession>A0A077WC85</accession>
<dbReference type="GO" id="GO:0008270">
    <property type="term" value="F:zinc ion binding"/>
    <property type="evidence" value="ECO:0007669"/>
    <property type="project" value="UniProtKB-KW"/>
</dbReference>
<dbReference type="OrthoDB" id="8062037at2759"/>
<dbReference type="InterPro" id="IPR017907">
    <property type="entry name" value="Znf_RING_CS"/>
</dbReference>
<feature type="chain" id="PRO_5001726156" description="RING-type domain-containing protein" evidence="11">
    <location>
        <begin position="25"/>
        <end position="435"/>
    </location>
</feature>
<dbReference type="InterPro" id="IPR013083">
    <property type="entry name" value="Znf_RING/FYVE/PHD"/>
</dbReference>
<sequence length="435" mass="48292">MTRPFRAVIALLVLWLLLLPHVASQANRNNPFVWQVIVKYELGRSNRSANYLVDTSVKQYSQDFQTVLIHDDLYGHNERLLLDFGDGCPGTSLENVQALNGNTSTSPSMMSQPSIALVQRGGQCTLWSDKVNQVQALSNQYHLNVGAVILFDNATWPSVELITESTDNSSYPTWDASLPATRNINNMSDNDIANHANNIFLAIYFVPNLYGNTLKDLIHSYTINSSGQPIQQYVQLAMFFSETTFSVDQDDNNAGGSGNTDDTYWNIFTGGDHAYIAYLLAAGGALVVALFFFRWCRTSRNGYGSRNDGQDDEQVIGSNTIPLSDSIHKMSLSKLDELCPVQEYRNEQETKNTVCAICLEELNLHDMIRVLPCHHGFCVGCIDVWLTKKASICPICKYDFEDNQQSAQTDSSSTNAATITAPTITTPPPTHPPNH</sequence>
<keyword evidence="11" id="KW-0732">Signal</keyword>
<dbReference type="PANTHER" id="PTHR47168:SF1">
    <property type="entry name" value="OS02G0798600 PROTEIN"/>
    <property type="match status" value="1"/>
</dbReference>
<dbReference type="Pfam" id="PF13639">
    <property type="entry name" value="zf-RING_2"/>
    <property type="match status" value="1"/>
</dbReference>
<evidence type="ECO:0000313" key="13">
    <source>
        <dbReference type="EMBL" id="CDS04474.1"/>
    </source>
</evidence>
<evidence type="ECO:0000256" key="4">
    <source>
        <dbReference type="ARBA" id="ARBA00022771"/>
    </source>
</evidence>
<evidence type="ECO:0000256" key="6">
    <source>
        <dbReference type="ARBA" id="ARBA00022989"/>
    </source>
</evidence>
<evidence type="ECO:0000259" key="12">
    <source>
        <dbReference type="PROSITE" id="PS50089"/>
    </source>
</evidence>
<keyword evidence="6 10" id="KW-1133">Transmembrane helix</keyword>
<evidence type="ECO:0000256" key="2">
    <source>
        <dbReference type="ARBA" id="ARBA00022692"/>
    </source>
</evidence>
<keyword evidence="7 10" id="KW-0472">Membrane</keyword>
<feature type="transmembrane region" description="Helical" evidence="10">
    <location>
        <begin position="275"/>
        <end position="296"/>
    </location>
</feature>
<dbReference type="Gene3D" id="3.30.40.10">
    <property type="entry name" value="Zinc/RING finger domain, C3HC4 (zinc finger)"/>
    <property type="match status" value="1"/>
</dbReference>
<keyword evidence="3" id="KW-0479">Metal-binding</keyword>
<protein>
    <recommendedName>
        <fullName evidence="12">RING-type domain-containing protein</fullName>
    </recommendedName>
</protein>